<dbReference type="EMBL" id="GGEC01048668">
    <property type="protein sequence ID" value="MBX29152.1"/>
    <property type="molecule type" value="Transcribed_RNA"/>
</dbReference>
<protein>
    <submittedName>
        <fullName evidence="1">Alpha-galactosidase</fullName>
    </submittedName>
</protein>
<dbReference type="AlphaFoldDB" id="A0A2P2MG50"/>
<name>A0A2P2MG50_RHIMU</name>
<organism evidence="1">
    <name type="scientific">Rhizophora mucronata</name>
    <name type="common">Asiatic mangrove</name>
    <dbReference type="NCBI Taxonomy" id="61149"/>
    <lineage>
        <taxon>Eukaryota</taxon>
        <taxon>Viridiplantae</taxon>
        <taxon>Streptophyta</taxon>
        <taxon>Embryophyta</taxon>
        <taxon>Tracheophyta</taxon>
        <taxon>Spermatophyta</taxon>
        <taxon>Magnoliopsida</taxon>
        <taxon>eudicotyledons</taxon>
        <taxon>Gunneridae</taxon>
        <taxon>Pentapetalae</taxon>
        <taxon>rosids</taxon>
        <taxon>fabids</taxon>
        <taxon>Malpighiales</taxon>
        <taxon>Rhizophoraceae</taxon>
        <taxon>Rhizophora</taxon>
    </lineage>
</organism>
<evidence type="ECO:0000313" key="1">
    <source>
        <dbReference type="EMBL" id="MBX29152.1"/>
    </source>
</evidence>
<sequence length="48" mass="5350">MVISTPSIPFFILPTMGSCSSTMDLPKLLRWGPLSLSFFTSQLGFFCF</sequence>
<reference evidence="1" key="1">
    <citation type="submission" date="2018-02" db="EMBL/GenBank/DDBJ databases">
        <title>Rhizophora mucronata_Transcriptome.</title>
        <authorList>
            <person name="Meera S.P."/>
            <person name="Sreeshan A."/>
            <person name="Augustine A."/>
        </authorList>
    </citation>
    <scope>NUCLEOTIDE SEQUENCE</scope>
    <source>
        <tissue evidence="1">Leaf</tissue>
    </source>
</reference>
<proteinExistence type="predicted"/>
<accession>A0A2P2MG50</accession>